<accession>A0A8S0PPS2</accession>
<dbReference type="SUPFAM" id="SSF50249">
    <property type="entry name" value="Nucleic acid-binding proteins"/>
    <property type="match status" value="1"/>
</dbReference>
<name>A0A8S0PPS2_OLEEU</name>
<dbReference type="PANTHER" id="PTHR47165">
    <property type="entry name" value="OS03G0429900 PROTEIN"/>
    <property type="match status" value="1"/>
</dbReference>
<sequence length="420" mass="47373">MPVRGGREILNHEDYARTFTHVIGMKPNGFVIEASRATGMIARTSTTNVVSNGIGGIRNGALQLNSKSYHHWFRFHIAELQEASLQVCSPREAAHEMRTEIEGGSEICFKLHLQSLGIVNELDIVIVISDAVPSHNNCSSEGVCNYRVNSAASIASAIQMATEYKLIPDIKPRDCNWTVKATVLEKCSPTKGLNNQLKYQHLWLMDPKATLFDSFVTAFEDSLPPHKTCLISNAQVKETNKNYKAQLGDIRWTINAKTNVIEVNEQFNSLLSSAFKFISFGDLQPYMDKNAEISISVSTKINSSILINLPFEQVLELKHWLEDNMSTVNDIVTRKAYIFPISTTISCPPEEKLVNIKKLQQLQHMQRHFWTRANVTLVEINQPLWYPSCDNCNKSASASVNETYFGRFYKHNYVTPSPRA</sequence>
<comment type="caution">
    <text evidence="1">The sequence shown here is derived from an EMBL/GenBank/DDBJ whole genome shotgun (WGS) entry which is preliminary data.</text>
</comment>
<evidence type="ECO:0000313" key="2">
    <source>
        <dbReference type="Proteomes" id="UP000594638"/>
    </source>
</evidence>
<evidence type="ECO:0000313" key="1">
    <source>
        <dbReference type="EMBL" id="CAA2956378.1"/>
    </source>
</evidence>
<dbReference type="OrthoDB" id="1725660at2759"/>
<organism evidence="1 2">
    <name type="scientific">Olea europaea subsp. europaea</name>
    <dbReference type="NCBI Taxonomy" id="158383"/>
    <lineage>
        <taxon>Eukaryota</taxon>
        <taxon>Viridiplantae</taxon>
        <taxon>Streptophyta</taxon>
        <taxon>Embryophyta</taxon>
        <taxon>Tracheophyta</taxon>
        <taxon>Spermatophyta</taxon>
        <taxon>Magnoliopsida</taxon>
        <taxon>eudicotyledons</taxon>
        <taxon>Gunneridae</taxon>
        <taxon>Pentapetalae</taxon>
        <taxon>asterids</taxon>
        <taxon>lamiids</taxon>
        <taxon>Lamiales</taxon>
        <taxon>Oleaceae</taxon>
        <taxon>Oleeae</taxon>
        <taxon>Olea</taxon>
    </lineage>
</organism>
<protein>
    <submittedName>
        <fullName evidence="1">Uncharacterized protein</fullName>
    </submittedName>
</protein>
<dbReference type="AlphaFoldDB" id="A0A8S0PPS2"/>
<keyword evidence="2" id="KW-1185">Reference proteome</keyword>
<dbReference type="Gene3D" id="2.40.50.140">
    <property type="entry name" value="Nucleic acid-binding proteins"/>
    <property type="match status" value="2"/>
</dbReference>
<dbReference type="PANTHER" id="PTHR47165:SF4">
    <property type="entry name" value="OS03G0429900 PROTEIN"/>
    <property type="match status" value="1"/>
</dbReference>
<proteinExistence type="predicted"/>
<gene>
    <name evidence="1" type="ORF">OLEA9_A036722</name>
</gene>
<reference evidence="1 2" key="1">
    <citation type="submission" date="2019-12" db="EMBL/GenBank/DDBJ databases">
        <authorList>
            <person name="Alioto T."/>
            <person name="Alioto T."/>
            <person name="Gomez Garrido J."/>
        </authorList>
    </citation>
    <scope>NUCLEOTIDE SEQUENCE [LARGE SCALE GENOMIC DNA]</scope>
</reference>
<dbReference type="InterPro" id="IPR012340">
    <property type="entry name" value="NA-bd_OB-fold"/>
</dbReference>
<dbReference type="EMBL" id="CACTIH010000185">
    <property type="protein sequence ID" value="CAA2956378.1"/>
    <property type="molecule type" value="Genomic_DNA"/>
</dbReference>
<dbReference type="Proteomes" id="UP000594638">
    <property type="component" value="Unassembled WGS sequence"/>
</dbReference>
<dbReference type="Gramene" id="OE9A036722T1">
    <property type="protein sequence ID" value="OE9A036722C1"/>
    <property type="gene ID" value="OE9A036722"/>
</dbReference>